<evidence type="ECO:0008006" key="2">
    <source>
        <dbReference type="Google" id="ProtNLM"/>
    </source>
</evidence>
<protein>
    <recommendedName>
        <fullName evidence="2">Glycosyl hydrolase</fullName>
    </recommendedName>
</protein>
<dbReference type="EMBL" id="MN577571">
    <property type="protein sequence ID" value="QGT50689.1"/>
    <property type="molecule type" value="Genomic_DNA"/>
</dbReference>
<gene>
    <name evidence="1" type="ORF">Elusimicrob1349_1590</name>
</gene>
<sequence length="418" mass="48756">MPNTKNPVQYIAYYLPQFHCIPENDKFWGKGFTEWTNVKSAYPLFNGHEQPVVPHDDFGYYSLETTDVMKRQAALAKQNGVSGFMYYYYWFNGKTLLEKPLLNMLKDPGVDIPFCLCWANHNWSKNWDGGNKEIIIAQTYDENTFEKFIDDTSKYLLDERYIRIDGKPLLIIYNPREIPHVKEVAKTWRKYAKEKYGLDLYLAYFQHLEFAAPGEFGFDAALENSPNIRARQRVCAVKNKTKYPKTCLIDYVTNVFQHVLTKNPGYTRFKCVYPKWDNTARMKDKGAVVYLNSSVRLFKKFLVEMTLKTLKEEIPPFVFINAWNEWAEGAYLEPDQKNGYACLQAVKETKDMTVDELEQNGFSAKEKAKYRKKLLPKVLLLGFLKLPFVTLSKTADKLTVKCCGITLVKLSYFNEDYL</sequence>
<dbReference type="Pfam" id="PF14307">
    <property type="entry name" value="Glyco_tran_WbsX"/>
    <property type="match status" value="1"/>
</dbReference>
<dbReference type="InterPro" id="IPR032719">
    <property type="entry name" value="WbsX"/>
</dbReference>
<dbReference type="CDD" id="cd11579">
    <property type="entry name" value="Glyco_tran_WbsX"/>
    <property type="match status" value="1"/>
</dbReference>
<dbReference type="AlphaFoldDB" id="A0A650ELQ9"/>
<dbReference type="Gene3D" id="3.20.20.80">
    <property type="entry name" value="Glycosidases"/>
    <property type="match status" value="1"/>
</dbReference>
<dbReference type="PANTHER" id="PTHR41244:SF1">
    <property type="entry name" value="GLYCOSYLTRANSFERASE"/>
    <property type="match status" value="1"/>
</dbReference>
<accession>A0A650ELQ9</accession>
<evidence type="ECO:0000313" key="1">
    <source>
        <dbReference type="EMBL" id="QGT50689.1"/>
    </source>
</evidence>
<dbReference type="PANTHER" id="PTHR41244">
    <property type="entry name" value="RHAMNAN SYNTHESIS F"/>
    <property type="match status" value="1"/>
</dbReference>
<organism evidence="1">
    <name type="scientific">uncultured Elusimicrobia bacterium</name>
    <dbReference type="NCBI Taxonomy" id="699876"/>
    <lineage>
        <taxon>Bacteria</taxon>
        <taxon>Pseudomonadati</taxon>
        <taxon>Elusimicrobiota</taxon>
        <taxon>Elusimicrobia</taxon>
        <taxon>environmental samples</taxon>
    </lineage>
</organism>
<name>A0A650ELQ9_9BACT</name>
<reference evidence="1" key="1">
    <citation type="journal article" date="2020" name="J. ISSAAS">
        <title>Lactobacilli and other gastrointestinal microbiota of Peromyscus leucopus, reservoir host for agents of Lyme disease and other zoonoses in North America.</title>
        <authorList>
            <person name="Milovic A."/>
            <person name="Bassam K."/>
            <person name="Shao H."/>
            <person name="Chatzistamou I."/>
            <person name="Tufts D.M."/>
            <person name="Diuk-Wasser M."/>
            <person name="Barbour A.G."/>
        </authorList>
    </citation>
    <scope>NUCLEOTIDE SEQUENCE</scope>
    <source>
        <strain evidence="1">LL30</strain>
    </source>
</reference>
<proteinExistence type="predicted"/>